<evidence type="ECO:0000313" key="5">
    <source>
        <dbReference type="Proteomes" id="UP000187209"/>
    </source>
</evidence>
<dbReference type="GO" id="GO:0016279">
    <property type="term" value="F:protein-lysine N-methyltransferase activity"/>
    <property type="evidence" value="ECO:0007669"/>
    <property type="project" value="TreeGrafter"/>
</dbReference>
<dbReference type="PANTHER" id="PTHR13271">
    <property type="entry name" value="UNCHARACTERIZED PUTATIVE METHYLTRANSFERASE"/>
    <property type="match status" value="1"/>
</dbReference>
<evidence type="ECO:0000313" key="4">
    <source>
        <dbReference type="EMBL" id="OMJ95542.1"/>
    </source>
</evidence>
<evidence type="ECO:0000256" key="1">
    <source>
        <dbReference type="ARBA" id="ARBA00022603"/>
    </source>
</evidence>
<dbReference type="InterPro" id="IPR050600">
    <property type="entry name" value="SETD3_SETD6_MTase"/>
</dbReference>
<organism evidence="4 5">
    <name type="scientific">Stentor coeruleus</name>
    <dbReference type="NCBI Taxonomy" id="5963"/>
    <lineage>
        <taxon>Eukaryota</taxon>
        <taxon>Sar</taxon>
        <taxon>Alveolata</taxon>
        <taxon>Ciliophora</taxon>
        <taxon>Postciliodesmatophora</taxon>
        <taxon>Heterotrichea</taxon>
        <taxon>Heterotrichida</taxon>
        <taxon>Stentoridae</taxon>
        <taxon>Stentor</taxon>
    </lineage>
</organism>
<dbReference type="Proteomes" id="UP000187209">
    <property type="component" value="Unassembled WGS sequence"/>
</dbReference>
<keyword evidence="3" id="KW-0949">S-adenosyl-L-methionine</keyword>
<dbReference type="Gene3D" id="3.90.1410.10">
    <property type="entry name" value="set domain protein methyltransferase, domain 1"/>
    <property type="match status" value="1"/>
</dbReference>
<keyword evidence="5" id="KW-1185">Reference proteome</keyword>
<dbReference type="SUPFAM" id="SSF81822">
    <property type="entry name" value="RuBisCo LSMT C-terminal, substrate-binding domain"/>
    <property type="match status" value="1"/>
</dbReference>
<dbReference type="PANTHER" id="PTHR13271:SF34">
    <property type="entry name" value="N-LYSINE METHYLTRANSFERASE SETD6"/>
    <property type="match status" value="1"/>
</dbReference>
<dbReference type="AlphaFoldDB" id="A0A1R2D2R9"/>
<gene>
    <name evidence="4" type="ORF">SteCoe_947</name>
</gene>
<keyword evidence="2" id="KW-0808">Transferase</keyword>
<dbReference type="GO" id="GO:0032259">
    <property type="term" value="P:methylation"/>
    <property type="evidence" value="ECO:0007669"/>
    <property type="project" value="UniProtKB-KW"/>
</dbReference>
<sequence length="532" mass="62101">MYEPFPDAERVEANEDEQAMFDWAREQGIRWPKIVYPVRFPPGYIGSMALEEILPGERIVIAPNDSLFTTKVAQESELKDIFDKCPESFTKSMLVLVTYMIWEKFKGPASKWSAFIKYQPKNPTTIQDWLPNELDDLQDEDLKIDAEQRRKYHLYGWNHWKTILEKFDKFTPEMLKLEEYTWAFRVIGTRSFGKFMPYITLFPIGELLNHDNVETYYIYQKESDRPDATSRYSGIVNQIDHDDDLITHDSIINLKTELILNINQELNKTSQDNDKVALIRNKCKEVDTKEDAETAEHKKYRPPDMDLTESDDKCASIVAGPNEHYKPGSEVYMSYGRYSNRQLLSTYGFALKENHFNYARIKILLKDLATTPDQVEFFSSIDAYCVYKLKKYTFSIELIRGLRGVNWKNDYPAEAFLKAQVPELETLVLSIALRILKSKLEKFPTTLEEDNLKINEPGLPLRMYFSVLYRKQVKEIIAAHIKYVEIAQKIVERIALGVSVDEAVSKVEGEDDYEYEVNRAALRDYINELKDN</sequence>
<protein>
    <recommendedName>
        <fullName evidence="6">SET domain-containing protein</fullName>
    </recommendedName>
</protein>
<reference evidence="4 5" key="1">
    <citation type="submission" date="2016-11" db="EMBL/GenBank/DDBJ databases">
        <title>The macronuclear genome of Stentor coeruleus: a giant cell with tiny introns.</title>
        <authorList>
            <person name="Slabodnick M."/>
            <person name="Ruby J.G."/>
            <person name="Reiff S.B."/>
            <person name="Swart E.C."/>
            <person name="Gosai S."/>
            <person name="Prabakaran S."/>
            <person name="Witkowska E."/>
            <person name="Larue G.E."/>
            <person name="Fisher S."/>
            <person name="Freeman R.M."/>
            <person name="Gunawardena J."/>
            <person name="Chu W."/>
            <person name="Stover N.A."/>
            <person name="Gregory B.D."/>
            <person name="Nowacki M."/>
            <person name="Derisi J."/>
            <person name="Roy S.W."/>
            <person name="Marshall W.F."/>
            <person name="Sood P."/>
        </authorList>
    </citation>
    <scope>NUCLEOTIDE SEQUENCE [LARGE SCALE GENOMIC DNA]</scope>
    <source>
        <strain evidence="4">WM001</strain>
    </source>
</reference>
<evidence type="ECO:0000256" key="3">
    <source>
        <dbReference type="ARBA" id="ARBA00022691"/>
    </source>
</evidence>
<dbReference type="InterPro" id="IPR046341">
    <property type="entry name" value="SET_dom_sf"/>
</dbReference>
<dbReference type="Gene3D" id="3.90.1420.10">
    <property type="entry name" value="Rubisco LSMT, substrate-binding domain"/>
    <property type="match status" value="1"/>
</dbReference>
<dbReference type="GO" id="GO:0005634">
    <property type="term" value="C:nucleus"/>
    <property type="evidence" value="ECO:0007669"/>
    <property type="project" value="TreeGrafter"/>
</dbReference>
<comment type="caution">
    <text evidence="4">The sequence shown here is derived from an EMBL/GenBank/DDBJ whole genome shotgun (WGS) entry which is preliminary data.</text>
</comment>
<dbReference type="InterPro" id="IPR036464">
    <property type="entry name" value="Rubisco_LSMT_subst-bd_sf"/>
</dbReference>
<accession>A0A1R2D2R9</accession>
<dbReference type="EMBL" id="MPUH01000010">
    <property type="protein sequence ID" value="OMJ95542.1"/>
    <property type="molecule type" value="Genomic_DNA"/>
</dbReference>
<evidence type="ECO:0008006" key="6">
    <source>
        <dbReference type="Google" id="ProtNLM"/>
    </source>
</evidence>
<keyword evidence="1" id="KW-0489">Methyltransferase</keyword>
<dbReference type="OrthoDB" id="341421at2759"/>
<evidence type="ECO:0000256" key="2">
    <source>
        <dbReference type="ARBA" id="ARBA00022679"/>
    </source>
</evidence>
<dbReference type="SUPFAM" id="SSF82199">
    <property type="entry name" value="SET domain"/>
    <property type="match status" value="2"/>
</dbReference>
<dbReference type="CDD" id="cd10527">
    <property type="entry name" value="SET_LSMT"/>
    <property type="match status" value="1"/>
</dbReference>
<proteinExistence type="predicted"/>
<name>A0A1R2D2R9_9CILI</name>